<dbReference type="OrthoDB" id="2426130at2759"/>
<evidence type="ECO:0000313" key="1">
    <source>
        <dbReference type="EMBL" id="CAG8672293.1"/>
    </source>
</evidence>
<proteinExistence type="predicted"/>
<comment type="caution">
    <text evidence="1">The sequence shown here is derived from an EMBL/GenBank/DDBJ whole genome shotgun (WGS) entry which is preliminary data.</text>
</comment>
<dbReference type="Proteomes" id="UP000789759">
    <property type="component" value="Unassembled WGS sequence"/>
</dbReference>
<evidence type="ECO:0000313" key="2">
    <source>
        <dbReference type="Proteomes" id="UP000789759"/>
    </source>
</evidence>
<reference evidence="1" key="1">
    <citation type="submission" date="2021-06" db="EMBL/GenBank/DDBJ databases">
        <authorList>
            <person name="Kallberg Y."/>
            <person name="Tangrot J."/>
            <person name="Rosling A."/>
        </authorList>
    </citation>
    <scope>NUCLEOTIDE SEQUENCE</scope>
    <source>
        <strain evidence="1">FL966</strain>
    </source>
</reference>
<gene>
    <name evidence="1" type="ORF">CPELLU_LOCUS10339</name>
</gene>
<dbReference type="EMBL" id="CAJVQA010008473">
    <property type="protein sequence ID" value="CAG8672293.1"/>
    <property type="molecule type" value="Genomic_DNA"/>
</dbReference>
<feature type="non-terminal residue" evidence="1">
    <location>
        <position position="1"/>
    </location>
</feature>
<organism evidence="1 2">
    <name type="scientific">Cetraspora pellucida</name>
    <dbReference type="NCBI Taxonomy" id="1433469"/>
    <lineage>
        <taxon>Eukaryota</taxon>
        <taxon>Fungi</taxon>
        <taxon>Fungi incertae sedis</taxon>
        <taxon>Mucoromycota</taxon>
        <taxon>Glomeromycotina</taxon>
        <taxon>Glomeromycetes</taxon>
        <taxon>Diversisporales</taxon>
        <taxon>Gigasporaceae</taxon>
        <taxon>Cetraspora</taxon>
    </lineage>
</organism>
<name>A0A9N9EAZ1_9GLOM</name>
<accession>A0A9N9EAZ1</accession>
<protein>
    <submittedName>
        <fullName evidence="1">6160_t:CDS:1</fullName>
    </submittedName>
</protein>
<dbReference type="AlphaFoldDB" id="A0A9N9EAZ1"/>
<sequence length="198" mass="22767">MTKKNLGPCSVRDCQINPKQFRGITDYAFKKAKEKGTFGQYSYLEIGKQLCYSYYLEIIELDRHNVKKLPTNNLQDNVITKSLLFGNKIALMTKNAEPLLKEFFDELYDAFIPERQSAYNKKKIGLYLAASGTSCNAINTMHKADMLVCYKTVDNYRKKIVSEYPKNIQNYFIEKLPTSKHLIPLDLRVSKGSLGPKE</sequence>
<keyword evidence="2" id="KW-1185">Reference proteome</keyword>